<evidence type="ECO:0000313" key="7">
    <source>
        <dbReference type="Proteomes" id="UP000035065"/>
    </source>
</evidence>
<dbReference type="Proteomes" id="UP000035065">
    <property type="component" value="Unassembled WGS sequence"/>
</dbReference>
<keyword evidence="3 4" id="KW-0443">Lipid metabolism</keyword>
<dbReference type="GO" id="GO:0016042">
    <property type="term" value="P:lipid catabolic process"/>
    <property type="evidence" value="ECO:0007669"/>
    <property type="project" value="UniProtKB-UniRule"/>
</dbReference>
<comment type="caution">
    <text evidence="4">Lacks conserved residue(s) required for the propagation of feature annotation.</text>
</comment>
<evidence type="ECO:0000256" key="1">
    <source>
        <dbReference type="ARBA" id="ARBA00022801"/>
    </source>
</evidence>
<keyword evidence="7" id="KW-1185">Reference proteome</keyword>
<evidence type="ECO:0000256" key="4">
    <source>
        <dbReference type="PROSITE-ProRule" id="PRU01161"/>
    </source>
</evidence>
<name>F1YFL5_9ACTN</name>
<dbReference type="STRING" id="644548.SCNU_02562"/>
<keyword evidence="2 4" id="KW-0442">Lipid degradation</keyword>
<feature type="short sequence motif" description="DGA/G" evidence="4">
    <location>
        <begin position="158"/>
        <end position="160"/>
    </location>
</feature>
<dbReference type="InterPro" id="IPR050301">
    <property type="entry name" value="NTE"/>
</dbReference>
<evidence type="ECO:0000259" key="5">
    <source>
        <dbReference type="PROSITE" id="PS51635"/>
    </source>
</evidence>
<accession>F1YFL5</accession>
<dbReference type="Gene3D" id="3.40.1090.10">
    <property type="entry name" value="Cytosolic phospholipase A2 catalytic domain"/>
    <property type="match status" value="2"/>
</dbReference>
<dbReference type="PROSITE" id="PS51635">
    <property type="entry name" value="PNPLA"/>
    <property type="match status" value="1"/>
</dbReference>
<evidence type="ECO:0000313" key="6">
    <source>
        <dbReference type="EMBL" id="EGD56399.1"/>
    </source>
</evidence>
<feature type="active site" description="Nucleophile" evidence="4">
    <location>
        <position position="33"/>
    </location>
</feature>
<dbReference type="InterPro" id="IPR016035">
    <property type="entry name" value="Acyl_Trfase/lysoPLipase"/>
</dbReference>
<comment type="caution">
    <text evidence="6">The sequence shown here is derived from an EMBL/GenBank/DDBJ whole genome shotgun (WGS) entry which is preliminary data.</text>
</comment>
<dbReference type="AlphaFoldDB" id="F1YFL5"/>
<evidence type="ECO:0000256" key="3">
    <source>
        <dbReference type="ARBA" id="ARBA00023098"/>
    </source>
</evidence>
<keyword evidence="1 4" id="KW-0378">Hydrolase</keyword>
<feature type="short sequence motif" description="GXSXG" evidence="4">
    <location>
        <begin position="31"/>
        <end position="35"/>
    </location>
</feature>
<sequence>MLSGGANLGAMQVGMLQALADRVIRPDFLVGTSVGALNAAFVADRGIDATAIDDLGDIWRGLHTWQLFPPSPRHIVSALLGHQPGLFGDQGLRNLIDRHLAFDRIEDTRIPLTVIATDLLTGDEVNIDAGPADEAILASAAIPGLLPPVEWDGKVLVDGGIADNTAISSAIAAGADTVYVLPCGYPCALDHPPEGIAATLMHTMTLLIHKRLIRDIREYTDAAELIVLPPPCPLDVGPMDFSRADELIVRGFDAASDFLRVDGGRRDAPADHIDIHTH</sequence>
<protein>
    <submittedName>
        <fullName evidence="6">Lipid acyl hydrolase</fullName>
    </submittedName>
</protein>
<reference evidence="6 7" key="1">
    <citation type="journal article" date="2011" name="J. Bacteriol.">
        <title>Draft Genome Sequence of Gordonia neofelifaecis NRRL B-59395, a Cholesterol-Degrading Actinomycete.</title>
        <authorList>
            <person name="Ge F."/>
            <person name="Li W."/>
            <person name="Chen G."/>
            <person name="Liu Y."/>
            <person name="Zhang G."/>
            <person name="Yong B."/>
            <person name="Wang Q."/>
            <person name="Wang N."/>
            <person name="Huang Z."/>
            <person name="Li W."/>
            <person name="Wang J."/>
            <person name="Wu C."/>
            <person name="Xie Q."/>
            <person name="Liu G."/>
        </authorList>
    </citation>
    <scope>NUCLEOTIDE SEQUENCE [LARGE SCALE GENOMIC DNA]</scope>
    <source>
        <strain evidence="6 7">NRRL B-59395</strain>
    </source>
</reference>
<dbReference type="PANTHER" id="PTHR14226">
    <property type="entry name" value="NEUROPATHY TARGET ESTERASE/SWISS CHEESE D.MELANOGASTER"/>
    <property type="match status" value="1"/>
</dbReference>
<dbReference type="InterPro" id="IPR002641">
    <property type="entry name" value="PNPLA_dom"/>
</dbReference>
<feature type="domain" description="PNPLA" evidence="5">
    <location>
        <begin position="1"/>
        <end position="171"/>
    </location>
</feature>
<feature type="active site" description="Proton acceptor" evidence="4">
    <location>
        <position position="158"/>
    </location>
</feature>
<organism evidence="6 7">
    <name type="scientific">Gordonia neofelifaecis NRRL B-59395</name>
    <dbReference type="NCBI Taxonomy" id="644548"/>
    <lineage>
        <taxon>Bacteria</taxon>
        <taxon>Bacillati</taxon>
        <taxon>Actinomycetota</taxon>
        <taxon>Actinomycetes</taxon>
        <taxon>Mycobacteriales</taxon>
        <taxon>Gordoniaceae</taxon>
        <taxon>Gordonia</taxon>
    </lineage>
</organism>
<dbReference type="GO" id="GO:0016787">
    <property type="term" value="F:hydrolase activity"/>
    <property type="evidence" value="ECO:0007669"/>
    <property type="project" value="UniProtKB-UniRule"/>
</dbReference>
<dbReference type="Pfam" id="PF01734">
    <property type="entry name" value="Patatin"/>
    <property type="match status" value="1"/>
</dbReference>
<dbReference type="PANTHER" id="PTHR14226:SF57">
    <property type="entry name" value="BLR7027 PROTEIN"/>
    <property type="match status" value="1"/>
</dbReference>
<proteinExistence type="predicted"/>
<evidence type="ECO:0000256" key="2">
    <source>
        <dbReference type="ARBA" id="ARBA00022963"/>
    </source>
</evidence>
<dbReference type="eggNOG" id="COG1752">
    <property type="taxonomic scope" value="Bacteria"/>
</dbReference>
<dbReference type="SUPFAM" id="SSF52151">
    <property type="entry name" value="FabD/lysophospholipase-like"/>
    <property type="match status" value="1"/>
</dbReference>
<gene>
    <name evidence="6" type="ORF">SCNU_02562</name>
</gene>
<dbReference type="EMBL" id="AEUD01000002">
    <property type="protein sequence ID" value="EGD56399.1"/>
    <property type="molecule type" value="Genomic_DNA"/>
</dbReference>